<dbReference type="Proteomes" id="UP000233556">
    <property type="component" value="Unassembled WGS sequence"/>
</dbReference>
<reference evidence="2" key="1">
    <citation type="submission" date="2017-11" db="EMBL/GenBank/DDBJ databases">
        <authorList>
            <person name="Lima N.C."/>
            <person name="Parody-Merino A.M."/>
            <person name="Battley P.F."/>
            <person name="Fidler A.E."/>
            <person name="Prosdocimi F."/>
        </authorList>
    </citation>
    <scope>NUCLEOTIDE SEQUENCE [LARGE SCALE GENOMIC DNA]</scope>
</reference>
<accession>A0A2I0U937</accession>
<evidence type="ECO:0000313" key="1">
    <source>
        <dbReference type="EMBL" id="PKU42493.1"/>
    </source>
</evidence>
<dbReference type="EMBL" id="KZ505990">
    <property type="protein sequence ID" value="PKU42493.1"/>
    <property type="molecule type" value="Genomic_DNA"/>
</dbReference>
<protein>
    <submittedName>
        <fullName evidence="1">Uncharacterized protein</fullName>
    </submittedName>
</protein>
<proteinExistence type="predicted"/>
<organism evidence="1 2">
    <name type="scientific">Limosa lapponica baueri</name>
    <dbReference type="NCBI Taxonomy" id="1758121"/>
    <lineage>
        <taxon>Eukaryota</taxon>
        <taxon>Metazoa</taxon>
        <taxon>Chordata</taxon>
        <taxon>Craniata</taxon>
        <taxon>Vertebrata</taxon>
        <taxon>Euteleostomi</taxon>
        <taxon>Archelosauria</taxon>
        <taxon>Archosauria</taxon>
        <taxon>Dinosauria</taxon>
        <taxon>Saurischia</taxon>
        <taxon>Theropoda</taxon>
        <taxon>Coelurosauria</taxon>
        <taxon>Aves</taxon>
        <taxon>Neognathae</taxon>
        <taxon>Neoaves</taxon>
        <taxon>Charadriiformes</taxon>
        <taxon>Scolopacidae</taxon>
        <taxon>Limosa</taxon>
    </lineage>
</organism>
<evidence type="ECO:0000313" key="2">
    <source>
        <dbReference type="Proteomes" id="UP000233556"/>
    </source>
</evidence>
<dbReference type="AlphaFoldDB" id="A0A2I0U937"/>
<name>A0A2I0U937_LIMLA</name>
<keyword evidence="2" id="KW-1185">Reference proteome</keyword>
<dbReference type="OrthoDB" id="9395480at2759"/>
<reference evidence="2" key="2">
    <citation type="submission" date="2017-12" db="EMBL/GenBank/DDBJ databases">
        <title>Genome sequence of the Bar-tailed Godwit (Limosa lapponica baueri).</title>
        <authorList>
            <person name="Lima N.C.B."/>
            <person name="Parody-Merino A.M."/>
            <person name="Battley P.F."/>
            <person name="Fidler A.E."/>
            <person name="Prosdocimi F."/>
        </authorList>
    </citation>
    <scope>NUCLEOTIDE SEQUENCE [LARGE SCALE GENOMIC DNA]</scope>
</reference>
<sequence length="141" mass="15557">MVKTMVRQAVPLQPMEVHGGADIHLQPMKDPTPDRGMPKGGCDPVGSLHWSGVLAGPMAPWKERSPCWSRFAGRTCDPVGNANWTNLFLMDCSPWKGPTLEQFMKNCSLWEGLTLEKFMEDCLSWEGPHAGAGKECEESSP</sequence>
<gene>
    <name evidence="1" type="ORF">llap_7208</name>
</gene>